<accession>A0A7R7DNK9</accession>
<dbReference type="EMBL" id="AP023355">
    <property type="protein sequence ID" value="BCJ35050.1"/>
    <property type="molecule type" value="Genomic_DNA"/>
</dbReference>
<organism evidence="3 4">
    <name type="scientific">Actinocatenispora thailandica</name>
    <dbReference type="NCBI Taxonomy" id="227318"/>
    <lineage>
        <taxon>Bacteria</taxon>
        <taxon>Bacillati</taxon>
        <taxon>Actinomycetota</taxon>
        <taxon>Actinomycetes</taxon>
        <taxon>Micromonosporales</taxon>
        <taxon>Micromonosporaceae</taxon>
        <taxon>Actinocatenispora</taxon>
    </lineage>
</organism>
<keyword evidence="4" id="KW-1185">Reference proteome</keyword>
<protein>
    <recommendedName>
        <fullName evidence="2">ABM domain-containing protein</fullName>
    </recommendedName>
</protein>
<dbReference type="Gene3D" id="3.30.70.100">
    <property type="match status" value="1"/>
</dbReference>
<sequence length="173" mass="18887">MARRAATATGPGAPRPQPQRAVLTEPARREYSPPYVHSHPGTPPPRAGVTQFATPFLPGRPADPEASTAPPLGILAGMVLEVGLIDVTTGSEDDFATAYRTARELLTDTPGCRSVRMTRGVESPSRFVLLVEWDSVEAHEKNFRASDRFARWRGLIGPYFAQPPRVEHFTDLA</sequence>
<evidence type="ECO:0000256" key="1">
    <source>
        <dbReference type="SAM" id="MobiDB-lite"/>
    </source>
</evidence>
<dbReference type="Proteomes" id="UP000611640">
    <property type="component" value="Chromosome"/>
</dbReference>
<dbReference type="AlphaFoldDB" id="A0A7R7DNK9"/>
<evidence type="ECO:0000313" key="4">
    <source>
        <dbReference type="Proteomes" id="UP000611640"/>
    </source>
</evidence>
<feature type="region of interest" description="Disordered" evidence="1">
    <location>
        <begin position="1"/>
        <end position="69"/>
    </location>
</feature>
<evidence type="ECO:0000313" key="3">
    <source>
        <dbReference type="EMBL" id="BCJ35050.1"/>
    </source>
</evidence>
<dbReference type="PROSITE" id="PS51725">
    <property type="entry name" value="ABM"/>
    <property type="match status" value="1"/>
</dbReference>
<dbReference type="InterPro" id="IPR007138">
    <property type="entry name" value="ABM_dom"/>
</dbReference>
<feature type="domain" description="ABM" evidence="2">
    <location>
        <begin position="79"/>
        <end position="169"/>
    </location>
</feature>
<feature type="compositionally biased region" description="Low complexity" evidence="1">
    <location>
        <begin position="1"/>
        <end position="12"/>
    </location>
</feature>
<name>A0A7R7DNK9_9ACTN</name>
<evidence type="ECO:0000259" key="2">
    <source>
        <dbReference type="PROSITE" id="PS51725"/>
    </source>
</evidence>
<dbReference type="InterPro" id="IPR011008">
    <property type="entry name" value="Dimeric_a/b-barrel"/>
</dbReference>
<proteinExistence type="predicted"/>
<dbReference type="SUPFAM" id="SSF54909">
    <property type="entry name" value="Dimeric alpha+beta barrel"/>
    <property type="match status" value="1"/>
</dbReference>
<reference evidence="3 4" key="1">
    <citation type="submission" date="2020-08" db="EMBL/GenBank/DDBJ databases">
        <title>Whole genome shotgun sequence of Actinocatenispora thailandica NBRC 105041.</title>
        <authorList>
            <person name="Komaki H."/>
            <person name="Tamura T."/>
        </authorList>
    </citation>
    <scope>NUCLEOTIDE SEQUENCE [LARGE SCALE GENOMIC DNA]</scope>
    <source>
        <strain evidence="3 4">NBRC 105041</strain>
    </source>
</reference>
<dbReference type="Pfam" id="PF03992">
    <property type="entry name" value="ABM"/>
    <property type="match status" value="1"/>
</dbReference>
<dbReference type="KEGG" id="atl:Athai_25530"/>
<gene>
    <name evidence="3" type="ORF">Athai_25530</name>
</gene>